<keyword evidence="3" id="KW-1185">Reference proteome</keyword>
<evidence type="ECO:0000313" key="3">
    <source>
        <dbReference type="Proteomes" id="UP000318138"/>
    </source>
</evidence>
<keyword evidence="1" id="KW-0812">Transmembrane</keyword>
<dbReference type="EMBL" id="CP041372">
    <property type="protein sequence ID" value="QKS69711.1"/>
    <property type="molecule type" value="Genomic_DNA"/>
</dbReference>
<name>A0A859FAR4_9BACI</name>
<protein>
    <submittedName>
        <fullName evidence="2">Uncharacterized protein</fullName>
    </submittedName>
</protein>
<feature type="transmembrane region" description="Helical" evidence="1">
    <location>
        <begin position="33"/>
        <end position="52"/>
    </location>
</feature>
<keyword evidence="1" id="KW-1133">Transmembrane helix</keyword>
<evidence type="ECO:0000313" key="2">
    <source>
        <dbReference type="EMBL" id="QKS69711.1"/>
    </source>
</evidence>
<dbReference type="Proteomes" id="UP000318138">
    <property type="component" value="Chromosome"/>
</dbReference>
<gene>
    <name evidence="2" type="ORF">FLK61_23215</name>
</gene>
<accession>A0A859FAR4</accession>
<dbReference type="AlphaFoldDB" id="A0A859FAR4"/>
<sequence>MNTNYMFAAPFLGGIGGFLGVQLWQLVSEGTMNVFPAVIAGVIIGFVIVFLIRLSAKGKEDATL</sequence>
<proteinExistence type="predicted"/>
<reference evidence="3" key="1">
    <citation type="submission" date="2019-07" db="EMBL/GenBank/DDBJ databases">
        <title>Bacillus alkalisoli sp. nov. isolated from saline soil.</title>
        <authorList>
            <person name="Sun J.-Q."/>
            <person name="Xu L."/>
        </authorList>
    </citation>
    <scope>NUCLEOTIDE SEQUENCE [LARGE SCALE GENOMIC DNA]</scope>
    <source>
        <strain evidence="3">M4U3P1</strain>
    </source>
</reference>
<dbReference type="KEGG" id="psua:FLK61_23215"/>
<evidence type="ECO:0000256" key="1">
    <source>
        <dbReference type="SAM" id="Phobius"/>
    </source>
</evidence>
<feature type="transmembrane region" description="Helical" evidence="1">
    <location>
        <begin position="7"/>
        <end position="27"/>
    </location>
</feature>
<keyword evidence="1" id="KW-0472">Membrane</keyword>
<dbReference type="RefSeq" id="WP_176007753.1">
    <property type="nucleotide sequence ID" value="NZ_CP041372.2"/>
</dbReference>
<organism evidence="2 3">
    <name type="scientific">Paenalkalicoccus suaedae</name>
    <dbReference type="NCBI Taxonomy" id="2592382"/>
    <lineage>
        <taxon>Bacteria</taxon>
        <taxon>Bacillati</taxon>
        <taxon>Bacillota</taxon>
        <taxon>Bacilli</taxon>
        <taxon>Bacillales</taxon>
        <taxon>Bacillaceae</taxon>
        <taxon>Paenalkalicoccus</taxon>
    </lineage>
</organism>